<dbReference type="AlphaFoldDB" id="A0A2B7W6E9"/>
<feature type="compositionally biased region" description="Polar residues" evidence="1">
    <location>
        <begin position="17"/>
        <end position="27"/>
    </location>
</feature>
<feature type="region of interest" description="Disordered" evidence="1">
    <location>
        <begin position="1"/>
        <end position="29"/>
    </location>
</feature>
<evidence type="ECO:0000313" key="3">
    <source>
        <dbReference type="Proteomes" id="UP000224634"/>
    </source>
</evidence>
<sequence length="103" mass="11457">MADIDMPETQPAAETQFAETQFETQPTPLGEEDWLQSLQQTVTPNPPSVNSPSPAAGPIQINFTGPNTSGMWTGQLWLSDEEWLELVHWSVGNQHLYCETPCQ</sequence>
<keyword evidence="3" id="KW-1185">Reference proteome</keyword>
<reference evidence="2 3" key="1">
    <citation type="submission" date="2017-10" db="EMBL/GenBank/DDBJ databases">
        <title>Comparative genomics in systemic dimorphic fungi from Ajellomycetaceae.</title>
        <authorList>
            <person name="Munoz J.F."/>
            <person name="Mcewen J.G."/>
            <person name="Clay O.K."/>
            <person name="Cuomo C.A."/>
        </authorList>
    </citation>
    <scope>NUCLEOTIDE SEQUENCE [LARGE SCALE GENOMIC DNA]</scope>
    <source>
        <strain evidence="2 3">UAMH7299</strain>
    </source>
</reference>
<organism evidence="2 3">
    <name type="scientific">Polytolypa hystricis (strain UAMH7299)</name>
    <dbReference type="NCBI Taxonomy" id="1447883"/>
    <lineage>
        <taxon>Eukaryota</taxon>
        <taxon>Fungi</taxon>
        <taxon>Dikarya</taxon>
        <taxon>Ascomycota</taxon>
        <taxon>Pezizomycotina</taxon>
        <taxon>Eurotiomycetes</taxon>
        <taxon>Eurotiomycetidae</taxon>
        <taxon>Onygenales</taxon>
        <taxon>Onygenales incertae sedis</taxon>
        <taxon>Polytolypa</taxon>
    </lineage>
</organism>
<dbReference type="EMBL" id="PDNA01000510">
    <property type="protein sequence ID" value="PGG95083.1"/>
    <property type="molecule type" value="Genomic_DNA"/>
</dbReference>
<comment type="caution">
    <text evidence="2">The sequence shown here is derived from an EMBL/GenBank/DDBJ whole genome shotgun (WGS) entry which is preliminary data.</text>
</comment>
<name>A0A2B7W6E9_POLH7</name>
<dbReference type="Proteomes" id="UP000224634">
    <property type="component" value="Unassembled WGS sequence"/>
</dbReference>
<gene>
    <name evidence="2" type="ORF">AJ80_10025</name>
</gene>
<evidence type="ECO:0000313" key="2">
    <source>
        <dbReference type="EMBL" id="PGG95083.1"/>
    </source>
</evidence>
<proteinExistence type="predicted"/>
<evidence type="ECO:0000256" key="1">
    <source>
        <dbReference type="SAM" id="MobiDB-lite"/>
    </source>
</evidence>
<protein>
    <submittedName>
        <fullName evidence="2">Uncharacterized protein</fullName>
    </submittedName>
</protein>
<accession>A0A2B7W6E9</accession>